<name>A0A0C2W614_9BACL</name>
<comment type="caution">
    <text evidence="1">The sequence shown here is derived from an EMBL/GenBank/DDBJ whole genome shotgun (WGS) entry which is preliminary data.</text>
</comment>
<keyword evidence="2" id="KW-1185">Reference proteome</keyword>
<dbReference type="EMBL" id="JXRP01000006">
    <property type="protein sequence ID" value="KIL51996.1"/>
    <property type="molecule type" value="Genomic_DNA"/>
</dbReference>
<sequence>MNKFTPTTTLKTVLQAMVVIELKRSLNKCRDLYNVLYKNPPIKECTTKTPTKKICM</sequence>
<dbReference type="Proteomes" id="UP000031938">
    <property type="component" value="Unassembled WGS sequence"/>
</dbReference>
<reference evidence="1 2" key="1">
    <citation type="submission" date="2015-01" db="EMBL/GenBank/DDBJ databases">
        <title>Genome sequencing of Jeotgalibacillus soli.</title>
        <authorList>
            <person name="Goh K.M."/>
            <person name="Chan K.-G."/>
            <person name="Yaakop A.S."/>
            <person name="Ee R."/>
            <person name="Gan H.M."/>
            <person name="Chan C.S."/>
        </authorList>
    </citation>
    <scope>NUCLEOTIDE SEQUENCE [LARGE SCALE GENOMIC DNA]</scope>
    <source>
        <strain evidence="1 2">P9</strain>
    </source>
</reference>
<gene>
    <name evidence="1" type="ORF">KP78_03650</name>
</gene>
<evidence type="ECO:0000313" key="1">
    <source>
        <dbReference type="EMBL" id="KIL51996.1"/>
    </source>
</evidence>
<organism evidence="1 2">
    <name type="scientific">Jeotgalibacillus soli</name>
    <dbReference type="NCBI Taxonomy" id="889306"/>
    <lineage>
        <taxon>Bacteria</taxon>
        <taxon>Bacillati</taxon>
        <taxon>Bacillota</taxon>
        <taxon>Bacilli</taxon>
        <taxon>Bacillales</taxon>
        <taxon>Caryophanaceae</taxon>
        <taxon>Jeotgalibacillus</taxon>
    </lineage>
</organism>
<evidence type="ECO:0000313" key="2">
    <source>
        <dbReference type="Proteomes" id="UP000031938"/>
    </source>
</evidence>
<dbReference type="AlphaFoldDB" id="A0A0C2W614"/>
<protein>
    <submittedName>
        <fullName evidence="1">Uncharacterized protein</fullName>
    </submittedName>
</protein>
<dbReference type="PATRIC" id="fig|889306.3.peg.368"/>
<accession>A0A0C2W614</accession>
<proteinExistence type="predicted"/>